<feature type="compositionally biased region" description="Pro residues" evidence="1">
    <location>
        <begin position="38"/>
        <end position="51"/>
    </location>
</feature>
<keyword evidence="3" id="KW-1185">Reference proteome</keyword>
<evidence type="ECO:0000256" key="1">
    <source>
        <dbReference type="SAM" id="MobiDB-lite"/>
    </source>
</evidence>
<dbReference type="InParanoid" id="B2A286"/>
<accession>B2A286</accession>
<reference evidence="2 3" key="2">
    <citation type="journal article" date="2011" name="J. Bacteriol.">
        <title>Complete genome sequence of the anaerobic, halophilic alkalithermophile Natranaerobius thermophilus JW/NM-WN-LF.</title>
        <authorList>
            <person name="Zhao B."/>
            <person name="Mesbah N.M."/>
            <person name="Dalin E."/>
            <person name="Goodwin L."/>
            <person name="Nolan M."/>
            <person name="Pitluck S."/>
            <person name="Chertkov O."/>
            <person name="Brettin T.S."/>
            <person name="Han J."/>
            <person name="Larimer F.W."/>
            <person name="Land M.L."/>
            <person name="Hauser L."/>
            <person name="Kyrpides N."/>
            <person name="Wiegel J."/>
        </authorList>
    </citation>
    <scope>NUCLEOTIDE SEQUENCE [LARGE SCALE GENOMIC DNA]</scope>
    <source>
        <strain evidence="3">ATCC BAA-1301 / DSM 18059 / JW/NM-WN-LF</strain>
    </source>
</reference>
<reference evidence="2 3" key="1">
    <citation type="submission" date="2008-04" db="EMBL/GenBank/DDBJ databases">
        <title>Complete sequence of chromosome of Natranaerobius thermophilus JW/NM-WN-LF.</title>
        <authorList>
            <consortium name="US DOE Joint Genome Institute"/>
            <person name="Copeland A."/>
            <person name="Lucas S."/>
            <person name="Lapidus A."/>
            <person name="Glavina del Rio T."/>
            <person name="Dalin E."/>
            <person name="Tice H."/>
            <person name="Bruce D."/>
            <person name="Goodwin L."/>
            <person name="Pitluck S."/>
            <person name="Chertkov O."/>
            <person name="Brettin T."/>
            <person name="Detter J.C."/>
            <person name="Han C."/>
            <person name="Kuske C.R."/>
            <person name="Schmutz J."/>
            <person name="Larimer F."/>
            <person name="Land M."/>
            <person name="Hauser L."/>
            <person name="Kyrpides N."/>
            <person name="Lykidis A."/>
            <person name="Mesbah N.M."/>
            <person name="Wiegel J."/>
        </authorList>
    </citation>
    <scope>NUCLEOTIDE SEQUENCE [LARGE SCALE GENOMIC DNA]</scope>
    <source>
        <strain evidence="3">ATCC BAA-1301 / DSM 18059 / JW/NM-WN-LF</strain>
    </source>
</reference>
<dbReference type="AlphaFoldDB" id="B2A286"/>
<dbReference type="KEGG" id="nth:Nther_2639"/>
<dbReference type="HOGENOM" id="CLU_3101232_0_0_9"/>
<feature type="region of interest" description="Disordered" evidence="1">
    <location>
        <begin position="21"/>
        <end position="51"/>
    </location>
</feature>
<evidence type="ECO:0000313" key="3">
    <source>
        <dbReference type="Proteomes" id="UP000001683"/>
    </source>
</evidence>
<dbReference type="EMBL" id="CP001034">
    <property type="protein sequence ID" value="ACB86194.1"/>
    <property type="molecule type" value="Genomic_DNA"/>
</dbReference>
<protein>
    <submittedName>
        <fullName evidence="2">Uncharacterized protein</fullName>
    </submittedName>
</protein>
<sequence>MTGFVSLFFTGDEEEFFITEEVGTQESGPSHDIGDPGPSTPTDPNPYIPGS</sequence>
<name>B2A286_NATTJ</name>
<dbReference type="RefSeq" id="WP_012449033.1">
    <property type="nucleotide sequence ID" value="NC_010718.1"/>
</dbReference>
<gene>
    <name evidence="2" type="ordered locus">Nther_2639</name>
</gene>
<proteinExistence type="predicted"/>
<organism evidence="2 3">
    <name type="scientific">Natranaerobius thermophilus (strain ATCC BAA-1301 / DSM 18059 / JW/NM-WN-LF)</name>
    <dbReference type="NCBI Taxonomy" id="457570"/>
    <lineage>
        <taxon>Bacteria</taxon>
        <taxon>Bacillati</taxon>
        <taxon>Bacillota</taxon>
        <taxon>Clostridia</taxon>
        <taxon>Natranaerobiales</taxon>
        <taxon>Natranaerobiaceae</taxon>
        <taxon>Natranaerobius</taxon>
    </lineage>
</organism>
<evidence type="ECO:0000313" key="2">
    <source>
        <dbReference type="EMBL" id="ACB86194.1"/>
    </source>
</evidence>
<dbReference type="Proteomes" id="UP000001683">
    <property type="component" value="Chromosome"/>
</dbReference>